<dbReference type="KEGG" id="clup:CLUP02_14809"/>
<dbReference type="RefSeq" id="XP_049150881.1">
    <property type="nucleotide sequence ID" value="XM_049293735.1"/>
</dbReference>
<sequence>MSDGSDRQSRLGWIAVDRFQPQASEKWHLLMLLSRRETLGWVRVWPIIPRRRNAVSRYCGDRERQEKNWLMLHCTSLLPTHLIRAGL</sequence>
<gene>
    <name evidence="1" type="ORF">CLUP02_14809</name>
</gene>
<name>A0A9Q8T5A5_9PEZI</name>
<evidence type="ECO:0000313" key="2">
    <source>
        <dbReference type="Proteomes" id="UP000830671"/>
    </source>
</evidence>
<dbReference type="EMBL" id="CP019480">
    <property type="protein sequence ID" value="UQC89280.1"/>
    <property type="molecule type" value="Genomic_DNA"/>
</dbReference>
<protein>
    <submittedName>
        <fullName evidence="1">Uncharacterized protein</fullName>
    </submittedName>
</protein>
<accession>A0A9Q8T5A5</accession>
<keyword evidence="2" id="KW-1185">Reference proteome</keyword>
<reference evidence="1" key="1">
    <citation type="journal article" date="2021" name="Mol. Plant Microbe Interact.">
        <title>Complete Genome Sequence of the Plant-Pathogenic Fungus Colletotrichum lupini.</title>
        <authorList>
            <person name="Baroncelli R."/>
            <person name="Pensec F."/>
            <person name="Da Lio D."/>
            <person name="Boufleur T."/>
            <person name="Vicente I."/>
            <person name="Sarrocco S."/>
            <person name="Picot A."/>
            <person name="Baraldi E."/>
            <person name="Sukno S."/>
            <person name="Thon M."/>
            <person name="Le Floch G."/>
        </authorList>
    </citation>
    <scope>NUCLEOTIDE SEQUENCE</scope>
    <source>
        <strain evidence="1">IMI 504893</strain>
    </source>
</reference>
<dbReference type="GeneID" id="73348745"/>
<evidence type="ECO:0000313" key="1">
    <source>
        <dbReference type="EMBL" id="UQC89280.1"/>
    </source>
</evidence>
<organism evidence="1 2">
    <name type="scientific">Colletotrichum lupini</name>
    <dbReference type="NCBI Taxonomy" id="145971"/>
    <lineage>
        <taxon>Eukaryota</taxon>
        <taxon>Fungi</taxon>
        <taxon>Dikarya</taxon>
        <taxon>Ascomycota</taxon>
        <taxon>Pezizomycotina</taxon>
        <taxon>Sordariomycetes</taxon>
        <taxon>Hypocreomycetidae</taxon>
        <taxon>Glomerellales</taxon>
        <taxon>Glomerellaceae</taxon>
        <taxon>Colletotrichum</taxon>
        <taxon>Colletotrichum acutatum species complex</taxon>
    </lineage>
</organism>
<proteinExistence type="predicted"/>
<dbReference type="AlphaFoldDB" id="A0A9Q8T5A5"/>
<dbReference type="Proteomes" id="UP000830671">
    <property type="component" value="Chromosome 8"/>
</dbReference>